<keyword evidence="2" id="KW-1185">Reference proteome</keyword>
<accession>A0A371EDV5</accession>
<sequence length="80" mass="9037">MTHYLKRTINNMLAYRKSNSLGIIGYFDSNFVGCSDSKCFTLGYIYMMVGEYIKHTLVVSSTLTIKFVACYEASNHGFGL</sequence>
<reference evidence="1" key="1">
    <citation type="submission" date="2018-05" db="EMBL/GenBank/DDBJ databases">
        <title>Draft genome of Mucuna pruriens seed.</title>
        <authorList>
            <person name="Nnadi N.E."/>
            <person name="Vos R."/>
            <person name="Hasami M.H."/>
            <person name="Devisetty U.K."/>
            <person name="Aguiy J.C."/>
        </authorList>
    </citation>
    <scope>NUCLEOTIDE SEQUENCE [LARGE SCALE GENOMIC DNA]</scope>
    <source>
        <strain evidence="1">JCA_2017</strain>
    </source>
</reference>
<organism evidence="1 2">
    <name type="scientific">Mucuna pruriens</name>
    <name type="common">Velvet bean</name>
    <name type="synonym">Dolichos pruriens</name>
    <dbReference type="NCBI Taxonomy" id="157652"/>
    <lineage>
        <taxon>Eukaryota</taxon>
        <taxon>Viridiplantae</taxon>
        <taxon>Streptophyta</taxon>
        <taxon>Embryophyta</taxon>
        <taxon>Tracheophyta</taxon>
        <taxon>Spermatophyta</taxon>
        <taxon>Magnoliopsida</taxon>
        <taxon>eudicotyledons</taxon>
        <taxon>Gunneridae</taxon>
        <taxon>Pentapetalae</taxon>
        <taxon>rosids</taxon>
        <taxon>fabids</taxon>
        <taxon>Fabales</taxon>
        <taxon>Fabaceae</taxon>
        <taxon>Papilionoideae</taxon>
        <taxon>50 kb inversion clade</taxon>
        <taxon>NPAAA clade</taxon>
        <taxon>indigoferoid/millettioid clade</taxon>
        <taxon>Phaseoleae</taxon>
        <taxon>Mucuna</taxon>
    </lineage>
</organism>
<proteinExistence type="predicted"/>
<feature type="non-terminal residue" evidence="1">
    <location>
        <position position="1"/>
    </location>
</feature>
<comment type="caution">
    <text evidence="1">The sequence shown here is derived from an EMBL/GenBank/DDBJ whole genome shotgun (WGS) entry which is preliminary data.</text>
</comment>
<gene>
    <name evidence="1" type="ORF">CR513_57257</name>
</gene>
<dbReference type="Proteomes" id="UP000257109">
    <property type="component" value="Unassembled WGS sequence"/>
</dbReference>
<evidence type="ECO:0000313" key="1">
    <source>
        <dbReference type="EMBL" id="RDX64216.1"/>
    </source>
</evidence>
<protein>
    <submittedName>
        <fullName evidence="1">Uncharacterized protein</fullName>
    </submittedName>
</protein>
<dbReference type="AlphaFoldDB" id="A0A371EDV5"/>
<dbReference type="OrthoDB" id="418757at2759"/>
<dbReference type="EMBL" id="QJKJ01014489">
    <property type="protein sequence ID" value="RDX64216.1"/>
    <property type="molecule type" value="Genomic_DNA"/>
</dbReference>
<name>A0A371EDV5_MUCPR</name>
<evidence type="ECO:0000313" key="2">
    <source>
        <dbReference type="Proteomes" id="UP000257109"/>
    </source>
</evidence>